<dbReference type="AlphaFoldDB" id="A0A7I9UY85"/>
<accession>A0A7I9UY85</accession>
<dbReference type="EMBL" id="BJOU01000001">
    <property type="protein sequence ID" value="GED98164.1"/>
    <property type="molecule type" value="Genomic_DNA"/>
</dbReference>
<evidence type="ECO:0000313" key="1">
    <source>
        <dbReference type="EMBL" id="GED98164.1"/>
    </source>
</evidence>
<keyword evidence="2" id="KW-1185">Reference proteome</keyword>
<name>A0A7I9UY85_9ACTN</name>
<comment type="caution">
    <text evidence="1">The sequence shown here is derived from an EMBL/GenBank/DDBJ whole genome shotgun (WGS) entry which is preliminary data.</text>
</comment>
<proteinExistence type="predicted"/>
<protein>
    <submittedName>
        <fullName evidence="1">Uncharacterized protein</fullName>
    </submittedName>
</protein>
<dbReference type="Gene3D" id="3.40.830.10">
    <property type="entry name" value="LigB-like"/>
    <property type="match status" value="1"/>
</dbReference>
<evidence type="ECO:0000313" key="2">
    <source>
        <dbReference type="Proteomes" id="UP000444980"/>
    </source>
</evidence>
<dbReference type="SUPFAM" id="SSF53213">
    <property type="entry name" value="LigB-like"/>
    <property type="match status" value="1"/>
</dbReference>
<sequence>MPEVSGPGVGELEPIRSAVAQAVAEQAALSGSWWAVGSDDAPAPAPAAESAVPATGSFGGFGVDRRVALVDDPGAPVGHLPTAMLVAGWVRELATRRPAVTPVVVTPGADGDQCSRRGAQLAAEIAAAPGDAALLVVGDGAIHLSERAPGGGREPAAVELQEQIDAALASGDPAALRALPVESCDRWGASGWAPWQVAAACAPGPATVRVGYSGAPFGVGYNVVTWRFR</sequence>
<gene>
    <name evidence="1" type="ORF">nbrc107697_22030</name>
</gene>
<organism evidence="1 2">
    <name type="scientific">Gordonia crocea</name>
    <dbReference type="NCBI Taxonomy" id="589162"/>
    <lineage>
        <taxon>Bacteria</taxon>
        <taxon>Bacillati</taxon>
        <taxon>Actinomycetota</taxon>
        <taxon>Actinomycetes</taxon>
        <taxon>Mycobacteriales</taxon>
        <taxon>Gordoniaceae</taxon>
        <taxon>Gordonia</taxon>
    </lineage>
</organism>
<dbReference type="Proteomes" id="UP000444980">
    <property type="component" value="Unassembled WGS sequence"/>
</dbReference>
<reference evidence="2" key="1">
    <citation type="submission" date="2019-06" db="EMBL/GenBank/DDBJ databases">
        <title>Gordonia isolated from sludge of a wastewater treatment plant.</title>
        <authorList>
            <person name="Tamura T."/>
            <person name="Aoyama K."/>
            <person name="Kang Y."/>
            <person name="Saito S."/>
            <person name="Akiyama N."/>
            <person name="Yazawa K."/>
            <person name="Gonoi T."/>
            <person name="Mikami Y."/>
        </authorList>
    </citation>
    <scope>NUCLEOTIDE SEQUENCE [LARGE SCALE GENOMIC DNA]</scope>
    <source>
        <strain evidence="2">NBRC 107697</strain>
    </source>
</reference>